<dbReference type="Gene3D" id="3.30.450.90">
    <property type="match status" value="1"/>
</dbReference>
<name>A0ABM8XV58_9BURK</name>
<evidence type="ECO:0000313" key="4">
    <source>
        <dbReference type="Proteomes" id="UP000706525"/>
    </source>
</evidence>
<feature type="domain" description="Bacterial type II secretion system protein E" evidence="2">
    <location>
        <begin position="27"/>
        <end position="318"/>
    </location>
</feature>
<dbReference type="Proteomes" id="UP000706525">
    <property type="component" value="Unassembled WGS sequence"/>
</dbReference>
<evidence type="ECO:0000313" key="3">
    <source>
        <dbReference type="EMBL" id="CAG9184266.1"/>
    </source>
</evidence>
<comment type="caution">
    <text evidence="3">The sequence shown here is derived from an EMBL/GenBank/DDBJ whole genome shotgun (WGS) entry which is preliminary data.</text>
</comment>
<keyword evidence="4" id="KW-1185">Reference proteome</keyword>
<dbReference type="Gene3D" id="3.40.50.300">
    <property type="entry name" value="P-loop containing nucleotide triphosphate hydrolases"/>
    <property type="match status" value="1"/>
</dbReference>
<dbReference type="InterPro" id="IPR027417">
    <property type="entry name" value="P-loop_NTPase"/>
</dbReference>
<comment type="similarity">
    <text evidence="1">Belongs to the GSP E family.</text>
</comment>
<evidence type="ECO:0000256" key="1">
    <source>
        <dbReference type="ARBA" id="ARBA00006611"/>
    </source>
</evidence>
<dbReference type="SUPFAM" id="SSF52540">
    <property type="entry name" value="P-loop containing nucleoside triphosphate hydrolases"/>
    <property type="match status" value="1"/>
</dbReference>
<dbReference type="InterPro" id="IPR050921">
    <property type="entry name" value="T4SS_GSP_E_ATPase"/>
</dbReference>
<dbReference type="PANTHER" id="PTHR30486:SF6">
    <property type="entry name" value="TYPE IV PILUS RETRACTATION ATPASE PILT"/>
    <property type="match status" value="1"/>
</dbReference>
<dbReference type="InterPro" id="IPR001482">
    <property type="entry name" value="T2SS/T4SS_dom"/>
</dbReference>
<reference evidence="3 4" key="1">
    <citation type="submission" date="2021-08" db="EMBL/GenBank/DDBJ databases">
        <authorList>
            <person name="Peeters C."/>
        </authorList>
    </citation>
    <scope>NUCLEOTIDE SEQUENCE [LARGE SCALE GENOMIC DNA]</scope>
    <source>
        <strain evidence="3 4">LMG 32289</strain>
    </source>
</reference>
<evidence type="ECO:0000259" key="2">
    <source>
        <dbReference type="Pfam" id="PF00437"/>
    </source>
</evidence>
<dbReference type="PANTHER" id="PTHR30486">
    <property type="entry name" value="TWITCHING MOTILITY PROTEIN PILT"/>
    <property type="match status" value="1"/>
</dbReference>
<accession>A0ABM8XV58</accession>
<dbReference type="Pfam" id="PF00437">
    <property type="entry name" value="T2SSE"/>
    <property type="match status" value="1"/>
</dbReference>
<organism evidence="3 4">
    <name type="scientific">Cupriavidus pampae</name>
    <dbReference type="NCBI Taxonomy" id="659251"/>
    <lineage>
        <taxon>Bacteria</taxon>
        <taxon>Pseudomonadati</taxon>
        <taxon>Pseudomonadota</taxon>
        <taxon>Betaproteobacteria</taxon>
        <taxon>Burkholderiales</taxon>
        <taxon>Burkholderiaceae</taxon>
        <taxon>Cupriavidus</taxon>
    </lineage>
</organism>
<dbReference type="RefSeq" id="WP_223994231.1">
    <property type="nucleotide sequence ID" value="NZ_CAJZAG010000012.1"/>
</dbReference>
<proteinExistence type="inferred from homology"/>
<protein>
    <submittedName>
        <fullName evidence="3">Twitching mobility protein</fullName>
    </submittedName>
</protein>
<gene>
    <name evidence="3" type="primary">pilT_3</name>
    <name evidence="3" type="ORF">LMG32289_05572</name>
</gene>
<dbReference type="EMBL" id="CAJZAG010000012">
    <property type="protein sequence ID" value="CAG9184266.1"/>
    <property type="molecule type" value="Genomic_DNA"/>
</dbReference>
<sequence>MWHVDQSPIQYETDFSEPSQWGEKSDLQALMYEAVRSRASDIYFQTGNPVLCKRDGSLRQLTTQRLTNDDVMSILDFACGGGTQASRVEMGEEVATSYSVIDPTDKRDKAGEKLRYRFRVNALRGELRNAKSVQIIMRAIPGEPMTIEQIGLEPELVEGMQCEVGSVWITGATGSGKSTTLSAQIRYMLELDNPIVDGNFATLEKPIETVFDNIVSKHSVLHQMEVGRDVKTFGEGVRGLMRMDPSAIMVGETRDEETASAVFQAANTGHMTMSSLHTNECASIPSRLLSFYPPSQRAVMMFDVIDTARVLVNQRMVLHKSGVGRVALREFLVLNEDLRNDIIRKADPVRLTDMMRDRVREHGRTFLQSAERLYDTNMISGQTLDHVRRQYGR</sequence>